<keyword evidence="1" id="KW-0175">Coiled coil</keyword>
<proteinExistence type="predicted"/>
<dbReference type="Proteomes" id="UP001054857">
    <property type="component" value="Unassembled WGS sequence"/>
</dbReference>
<feature type="coiled-coil region" evidence="1">
    <location>
        <begin position="66"/>
        <end position="100"/>
    </location>
</feature>
<comment type="caution">
    <text evidence="2">The sequence shown here is derived from an EMBL/GenBank/DDBJ whole genome shotgun (WGS) entry which is preliminary data.</text>
</comment>
<keyword evidence="3" id="KW-1185">Reference proteome</keyword>
<protein>
    <submittedName>
        <fullName evidence="2">Uncharacterized protein</fullName>
    </submittedName>
</protein>
<evidence type="ECO:0000313" key="3">
    <source>
        <dbReference type="Proteomes" id="UP001054857"/>
    </source>
</evidence>
<name>A0AAD3DXV4_9CHLO</name>
<dbReference type="EMBL" id="BMAR01000026">
    <property type="protein sequence ID" value="GFR48762.1"/>
    <property type="molecule type" value="Genomic_DNA"/>
</dbReference>
<gene>
    <name evidence="2" type="ORF">Agub_g10582</name>
</gene>
<dbReference type="AlphaFoldDB" id="A0AAD3DXV4"/>
<organism evidence="2 3">
    <name type="scientific">Astrephomene gubernaculifera</name>
    <dbReference type="NCBI Taxonomy" id="47775"/>
    <lineage>
        <taxon>Eukaryota</taxon>
        <taxon>Viridiplantae</taxon>
        <taxon>Chlorophyta</taxon>
        <taxon>core chlorophytes</taxon>
        <taxon>Chlorophyceae</taxon>
        <taxon>CS clade</taxon>
        <taxon>Chlamydomonadales</taxon>
        <taxon>Astrephomenaceae</taxon>
        <taxon>Astrephomene</taxon>
    </lineage>
</organism>
<evidence type="ECO:0000256" key="1">
    <source>
        <dbReference type="SAM" id="Coils"/>
    </source>
</evidence>
<sequence length="494" mass="52090">RPIIIAGCSCNPSASGREEMAALRKGLGLPRECSQQQWTARPGFLFSRFHVATPFGGARRAVCSRASREQQLLQELLDLMKKTNNKVGKLSKQVQRLEARVCEMYEFTSLPLISGHFGNDFADSVDLRSAAHIVDHILNLALNLDLNGLKQRGVLINALEEYVLKDRQGLRAAVRALIDEACEEAGVCMIAPPSNFQTASWDDIRAVLQELQHGFSAPAAASSGHLLSEGGGGAEERITNLLRLLDALEAAERTRAAAAAAAAAAASSAASSSSSIRSSALAAATVGGSSGGVSSSSSSSLNGLGSGSGSGSGSLGGGASSSGSALAGLPRPLPAFMEMATALAGANRGCASRVALDCRGRIDVRETFIEFHFGAFKGVNSGLPETCQQLRRAARLFVWAYRVLEPHLQAPHAGAAGAAARQQQQLLLTQPPPQRDVAAIGYAFTLGKAPPHDSLLKLYDEFEVEVGGVRREADIAYRYFSVRPTGLHEHHARA</sequence>
<accession>A0AAD3DXV4</accession>
<feature type="non-terminal residue" evidence="2">
    <location>
        <position position="1"/>
    </location>
</feature>
<evidence type="ECO:0000313" key="2">
    <source>
        <dbReference type="EMBL" id="GFR48762.1"/>
    </source>
</evidence>
<reference evidence="2 3" key="1">
    <citation type="journal article" date="2021" name="Sci. Rep.">
        <title>Genome sequencing of the multicellular alga Astrephomene provides insights into convergent evolution of germ-soma differentiation.</title>
        <authorList>
            <person name="Yamashita S."/>
            <person name="Yamamoto K."/>
            <person name="Matsuzaki R."/>
            <person name="Suzuki S."/>
            <person name="Yamaguchi H."/>
            <person name="Hirooka S."/>
            <person name="Minakuchi Y."/>
            <person name="Miyagishima S."/>
            <person name="Kawachi M."/>
            <person name="Toyoda A."/>
            <person name="Nozaki H."/>
        </authorList>
    </citation>
    <scope>NUCLEOTIDE SEQUENCE [LARGE SCALE GENOMIC DNA]</scope>
    <source>
        <strain evidence="2 3">NIES-4017</strain>
    </source>
</reference>